<keyword evidence="2" id="KW-0808">Transferase</keyword>
<dbReference type="PANTHER" id="PTHR34203:SF13">
    <property type="entry name" value="EXPRESSED PROTEIN"/>
    <property type="match status" value="1"/>
</dbReference>
<evidence type="ECO:0000313" key="2">
    <source>
        <dbReference type="EMBL" id="PZQ84640.1"/>
    </source>
</evidence>
<evidence type="ECO:0000259" key="1">
    <source>
        <dbReference type="Pfam" id="PF05050"/>
    </source>
</evidence>
<dbReference type="Proteomes" id="UP000248887">
    <property type="component" value="Unassembled WGS sequence"/>
</dbReference>
<comment type="caution">
    <text evidence="2">The sequence shown here is derived from an EMBL/GenBank/DDBJ whole genome shotgun (WGS) entry which is preliminary data.</text>
</comment>
<evidence type="ECO:0000313" key="3">
    <source>
        <dbReference type="Proteomes" id="UP000248887"/>
    </source>
</evidence>
<accession>A0A2W5TEC6</accession>
<dbReference type="NCBIfam" id="TIGR01444">
    <property type="entry name" value="fkbM_fam"/>
    <property type="match status" value="1"/>
</dbReference>
<dbReference type="AlphaFoldDB" id="A0A2W5TEC6"/>
<dbReference type="EMBL" id="QFQD01000008">
    <property type="protein sequence ID" value="PZQ84640.1"/>
    <property type="molecule type" value="Genomic_DNA"/>
</dbReference>
<dbReference type="GO" id="GO:0032259">
    <property type="term" value="P:methylation"/>
    <property type="evidence" value="ECO:0007669"/>
    <property type="project" value="UniProtKB-KW"/>
</dbReference>
<organism evidence="2 3">
    <name type="scientific">Ancylobacter novellus</name>
    <name type="common">Thiobacillus novellus</name>
    <dbReference type="NCBI Taxonomy" id="921"/>
    <lineage>
        <taxon>Bacteria</taxon>
        <taxon>Pseudomonadati</taxon>
        <taxon>Pseudomonadota</taxon>
        <taxon>Alphaproteobacteria</taxon>
        <taxon>Hyphomicrobiales</taxon>
        <taxon>Xanthobacteraceae</taxon>
        <taxon>Ancylobacter</taxon>
    </lineage>
</organism>
<name>A0A2W5TEC6_ANCNO</name>
<dbReference type="InterPro" id="IPR006342">
    <property type="entry name" value="FkbM_mtfrase"/>
</dbReference>
<dbReference type="SUPFAM" id="SSF53335">
    <property type="entry name" value="S-adenosyl-L-methionine-dependent methyltransferases"/>
    <property type="match status" value="1"/>
</dbReference>
<feature type="domain" description="Methyltransferase FkbM" evidence="1">
    <location>
        <begin position="39"/>
        <end position="195"/>
    </location>
</feature>
<proteinExistence type="predicted"/>
<dbReference type="InterPro" id="IPR052514">
    <property type="entry name" value="SAM-dependent_MTase"/>
</dbReference>
<dbReference type="PANTHER" id="PTHR34203">
    <property type="entry name" value="METHYLTRANSFERASE, FKBM FAMILY PROTEIN"/>
    <property type="match status" value="1"/>
</dbReference>
<dbReference type="Gene3D" id="3.40.50.150">
    <property type="entry name" value="Vaccinia Virus protein VP39"/>
    <property type="match status" value="1"/>
</dbReference>
<gene>
    <name evidence="2" type="ORF">DI549_04270</name>
</gene>
<protein>
    <submittedName>
        <fullName evidence="2">FkbM family methyltransferase</fullName>
    </submittedName>
</protein>
<sequence>MPRAFALASTLADWRVARNPMSDVNLLPLLASTDELACDIGANRGLFSFWMLHLGLRVAAFEPNPHMVPILRYRFPRALRQGRLRIYDIALSDSDGDAVLHVPKGFSPLGTIDGGLIERDLAMDEIVVARRRLDDCIEEPTGFIKIDVEGHEHRVLEGARRLLMQSRPSILVEAEERHHAGAVADMQQMLHPMGYEGFFVDTNGLRPISQFDPNVHQRLDALNAEGTAALPGHRYVNNFVFVARPQVIERLHAWRPHRALTGI</sequence>
<dbReference type="Pfam" id="PF05050">
    <property type="entry name" value="Methyltransf_21"/>
    <property type="match status" value="1"/>
</dbReference>
<reference evidence="2 3" key="1">
    <citation type="submission" date="2017-08" db="EMBL/GenBank/DDBJ databases">
        <title>Infants hospitalized years apart are colonized by the same room-sourced microbial strains.</title>
        <authorList>
            <person name="Brooks B."/>
            <person name="Olm M.R."/>
            <person name="Firek B.A."/>
            <person name="Baker R."/>
            <person name="Thomas B.C."/>
            <person name="Morowitz M.J."/>
            <person name="Banfield J.F."/>
        </authorList>
    </citation>
    <scope>NUCLEOTIDE SEQUENCE [LARGE SCALE GENOMIC DNA]</scope>
    <source>
        <strain evidence="2">S2_005_001_R2_27</strain>
    </source>
</reference>
<dbReference type="GO" id="GO:0008168">
    <property type="term" value="F:methyltransferase activity"/>
    <property type="evidence" value="ECO:0007669"/>
    <property type="project" value="UniProtKB-KW"/>
</dbReference>
<keyword evidence="2" id="KW-0489">Methyltransferase</keyword>
<dbReference type="InterPro" id="IPR029063">
    <property type="entry name" value="SAM-dependent_MTases_sf"/>
</dbReference>